<name>A0A7J9C2G2_GOSGO</name>
<reference evidence="1 2" key="1">
    <citation type="journal article" date="2019" name="Genome Biol. Evol.">
        <title>Insights into the evolution of the New World diploid cottons (Gossypium, subgenus Houzingenia) based on genome sequencing.</title>
        <authorList>
            <person name="Grover C.E."/>
            <person name="Arick M.A. 2nd"/>
            <person name="Thrash A."/>
            <person name="Conover J.L."/>
            <person name="Sanders W.S."/>
            <person name="Peterson D.G."/>
            <person name="Frelichowski J.E."/>
            <person name="Scheffler J.A."/>
            <person name="Scheffler B.E."/>
            <person name="Wendel J.F."/>
        </authorList>
    </citation>
    <scope>NUCLEOTIDE SEQUENCE [LARGE SCALE GENOMIC DNA]</scope>
    <source>
        <strain evidence="1">5</strain>
        <tissue evidence="1">Leaf</tissue>
    </source>
</reference>
<dbReference type="EMBL" id="JABEZY010000007">
    <property type="protein sequence ID" value="MBA0742629.1"/>
    <property type="molecule type" value="Genomic_DNA"/>
</dbReference>
<dbReference type="AlphaFoldDB" id="A0A7J9C2G2"/>
<proteinExistence type="predicted"/>
<dbReference type="OrthoDB" id="1733683at2759"/>
<protein>
    <submittedName>
        <fullName evidence="1">Uncharacterized protein</fullName>
    </submittedName>
</protein>
<dbReference type="Proteomes" id="UP000593579">
    <property type="component" value="Unassembled WGS sequence"/>
</dbReference>
<evidence type="ECO:0000313" key="1">
    <source>
        <dbReference type="EMBL" id="MBA0742629.1"/>
    </source>
</evidence>
<gene>
    <name evidence="1" type="ORF">Gogos_015668</name>
</gene>
<evidence type="ECO:0000313" key="2">
    <source>
        <dbReference type="Proteomes" id="UP000593579"/>
    </source>
</evidence>
<keyword evidence="2" id="KW-1185">Reference proteome</keyword>
<accession>A0A7J9C2G2</accession>
<organism evidence="1 2">
    <name type="scientific">Gossypium gossypioides</name>
    <name type="common">Mexican cotton</name>
    <name type="synonym">Selera gossypioides</name>
    <dbReference type="NCBI Taxonomy" id="34282"/>
    <lineage>
        <taxon>Eukaryota</taxon>
        <taxon>Viridiplantae</taxon>
        <taxon>Streptophyta</taxon>
        <taxon>Embryophyta</taxon>
        <taxon>Tracheophyta</taxon>
        <taxon>Spermatophyta</taxon>
        <taxon>Magnoliopsida</taxon>
        <taxon>eudicotyledons</taxon>
        <taxon>Gunneridae</taxon>
        <taxon>Pentapetalae</taxon>
        <taxon>rosids</taxon>
        <taxon>malvids</taxon>
        <taxon>Malvales</taxon>
        <taxon>Malvaceae</taxon>
        <taxon>Malvoideae</taxon>
        <taxon>Gossypium</taxon>
    </lineage>
</organism>
<sequence>MGCPLNSLPSSFQLEIYFYFPLSFSNIEQLWRENIPLYKLKVLNLE</sequence>
<comment type="caution">
    <text evidence="1">The sequence shown here is derived from an EMBL/GenBank/DDBJ whole genome shotgun (WGS) entry which is preliminary data.</text>
</comment>